<protein>
    <submittedName>
        <fullName evidence="12">RNA-guided endonuclease InsQ/TnpB family protein</fullName>
    </submittedName>
</protein>
<accession>A0ABW0CX03</accession>
<comment type="similarity">
    <text evidence="2">In the N-terminal section; belongs to the transposase 2 family.</text>
</comment>
<evidence type="ECO:0000259" key="10">
    <source>
        <dbReference type="Pfam" id="PF07282"/>
    </source>
</evidence>
<dbReference type="InterPro" id="IPR001959">
    <property type="entry name" value="Transposase"/>
</dbReference>
<name>A0ABW0CX03_STRCD</name>
<organism evidence="12 13">
    <name type="scientific">Streptomyces coerulescens</name>
    <dbReference type="NCBI Taxonomy" id="29304"/>
    <lineage>
        <taxon>Bacteria</taxon>
        <taxon>Bacillati</taxon>
        <taxon>Actinomycetota</taxon>
        <taxon>Actinomycetes</taxon>
        <taxon>Kitasatosporales</taxon>
        <taxon>Streptomycetaceae</taxon>
        <taxon>Streptomyces</taxon>
    </lineage>
</organism>
<feature type="domain" description="Cas12f1-like TNB" evidence="10">
    <location>
        <begin position="294"/>
        <end position="361"/>
    </location>
</feature>
<keyword evidence="5" id="KW-0862">Zinc</keyword>
<dbReference type="InterPro" id="IPR021027">
    <property type="entry name" value="Transposase_put_HTH"/>
</dbReference>
<reference evidence="13" key="1">
    <citation type="journal article" date="2019" name="Int. J. Syst. Evol. Microbiol.">
        <title>The Global Catalogue of Microorganisms (GCM) 10K type strain sequencing project: providing services to taxonomists for standard genome sequencing and annotation.</title>
        <authorList>
            <consortium name="The Broad Institute Genomics Platform"/>
            <consortium name="The Broad Institute Genome Sequencing Center for Infectious Disease"/>
            <person name="Wu L."/>
            <person name="Ma J."/>
        </authorList>
    </citation>
    <scope>NUCLEOTIDE SEQUENCE [LARGE SCALE GENOMIC DNA]</scope>
    <source>
        <strain evidence="13">KCTC 42586</strain>
    </source>
</reference>
<dbReference type="NCBIfam" id="NF040570">
    <property type="entry name" value="guided_TnpB"/>
    <property type="match status" value="1"/>
</dbReference>
<keyword evidence="6" id="KW-0238">DNA-binding</keyword>
<feature type="region of interest" description="Disordered" evidence="8">
    <location>
        <begin position="371"/>
        <end position="406"/>
    </location>
</feature>
<feature type="region of interest" description="Disordered" evidence="8">
    <location>
        <begin position="224"/>
        <end position="243"/>
    </location>
</feature>
<comment type="caution">
    <text evidence="12">The sequence shown here is derived from an EMBL/GenBank/DDBJ whole genome shotgun (WGS) entry which is preliminary data.</text>
</comment>
<dbReference type="RefSeq" id="WP_380863601.1">
    <property type="nucleotide sequence ID" value="NZ_JBHSKM010000044.1"/>
</dbReference>
<keyword evidence="13" id="KW-1185">Reference proteome</keyword>
<evidence type="ECO:0000259" key="11">
    <source>
        <dbReference type="Pfam" id="PF12323"/>
    </source>
</evidence>
<evidence type="ECO:0000313" key="12">
    <source>
        <dbReference type="EMBL" id="MFC5219653.1"/>
    </source>
</evidence>
<sequence length="406" mass="45302">MQLRYSYRVYPDATQRRALAQAFGCARVVWNDCLRARKEAYEAGLPFVRSAELSKLHITQAKRTEERGWLADVSAVPLQQSLRDLDTAYKNFFDGLKGKRPKMGPPRFKSKKDTRQSIRFNTNAFSLQGNGTVYVAKVGNVRVKWSRAVPAAPTSMTLIKDSSGRYFMSFVVDTNPDVLPEMDTETGIDLGLGHFAVLADGTKVDSPRFLRRAEKKLKKMQKTLSRKAKGSNNRAKARAKVARQHARVADRRRDWLHKLSTDLTRDNQAIYVENLAVKGLARTRLAKSVHDAGWSQFVAMLEYKAAKHGRYFGKIGRFEPTSQVCSACGIKDGPKSLHVREWTCQECGTAHDRDINAARNILAAGRADRLNASQSAGKTRAKVPAQRVEAGSHRKGQTTQAGIPAL</sequence>
<dbReference type="Proteomes" id="UP001596263">
    <property type="component" value="Unassembled WGS sequence"/>
</dbReference>
<proteinExistence type="inferred from homology"/>
<keyword evidence="3" id="KW-0815">Transposition</keyword>
<feature type="domain" description="Probable transposase IS891/IS1136/IS1341" evidence="9">
    <location>
        <begin position="178"/>
        <end position="282"/>
    </location>
</feature>
<dbReference type="PANTHER" id="PTHR30405:SF25">
    <property type="entry name" value="RNA-GUIDED DNA ENDONUCLEASE INSQ-RELATED"/>
    <property type="match status" value="1"/>
</dbReference>
<feature type="compositionally biased region" description="Polar residues" evidence="8">
    <location>
        <begin position="397"/>
        <end position="406"/>
    </location>
</feature>
<evidence type="ECO:0000313" key="13">
    <source>
        <dbReference type="Proteomes" id="UP001596263"/>
    </source>
</evidence>
<evidence type="ECO:0000256" key="3">
    <source>
        <dbReference type="ARBA" id="ARBA00022578"/>
    </source>
</evidence>
<keyword evidence="4" id="KW-0479">Metal-binding</keyword>
<keyword evidence="12" id="KW-0255">Endonuclease</keyword>
<evidence type="ECO:0000259" key="9">
    <source>
        <dbReference type="Pfam" id="PF01385"/>
    </source>
</evidence>
<evidence type="ECO:0000256" key="7">
    <source>
        <dbReference type="ARBA" id="ARBA00023172"/>
    </source>
</evidence>
<keyword evidence="12" id="KW-0378">Hydrolase</keyword>
<dbReference type="GO" id="GO:0004519">
    <property type="term" value="F:endonuclease activity"/>
    <property type="evidence" value="ECO:0007669"/>
    <property type="project" value="UniProtKB-KW"/>
</dbReference>
<dbReference type="InterPro" id="IPR010095">
    <property type="entry name" value="Cas12f1-like_TNB"/>
</dbReference>
<evidence type="ECO:0000256" key="8">
    <source>
        <dbReference type="SAM" id="MobiDB-lite"/>
    </source>
</evidence>
<dbReference type="EMBL" id="JBHSKM010000044">
    <property type="protein sequence ID" value="MFC5219653.1"/>
    <property type="molecule type" value="Genomic_DNA"/>
</dbReference>
<evidence type="ECO:0000256" key="6">
    <source>
        <dbReference type="ARBA" id="ARBA00023125"/>
    </source>
</evidence>
<feature type="domain" description="Transposase putative helix-turn-helix" evidence="11">
    <location>
        <begin position="1"/>
        <end position="44"/>
    </location>
</feature>
<comment type="similarity">
    <text evidence="1">In the C-terminal section; belongs to the transposase 35 family.</text>
</comment>
<dbReference type="Pfam" id="PF12323">
    <property type="entry name" value="HTH_OrfB_IS605"/>
    <property type="match status" value="1"/>
</dbReference>
<keyword evidence="12" id="KW-0540">Nuclease</keyword>
<dbReference type="InterPro" id="IPR051399">
    <property type="entry name" value="RNA-guided_DNA_endo/Transpos"/>
</dbReference>
<keyword evidence="7" id="KW-0233">DNA recombination</keyword>
<evidence type="ECO:0000256" key="5">
    <source>
        <dbReference type="ARBA" id="ARBA00022833"/>
    </source>
</evidence>
<evidence type="ECO:0000256" key="2">
    <source>
        <dbReference type="ARBA" id="ARBA00011044"/>
    </source>
</evidence>
<gene>
    <name evidence="12" type="ORF">ACFPQ9_38095</name>
</gene>
<evidence type="ECO:0000256" key="1">
    <source>
        <dbReference type="ARBA" id="ARBA00008761"/>
    </source>
</evidence>
<dbReference type="Pfam" id="PF01385">
    <property type="entry name" value="OrfB_IS605"/>
    <property type="match status" value="1"/>
</dbReference>
<dbReference type="Pfam" id="PF07282">
    <property type="entry name" value="Cas12f1-like_TNB"/>
    <property type="match status" value="1"/>
</dbReference>
<evidence type="ECO:0000256" key="4">
    <source>
        <dbReference type="ARBA" id="ARBA00022723"/>
    </source>
</evidence>
<dbReference type="PANTHER" id="PTHR30405">
    <property type="entry name" value="TRANSPOSASE"/>
    <property type="match status" value="1"/>
</dbReference>